<dbReference type="RefSeq" id="WP_147146706.1">
    <property type="nucleotide sequence ID" value="NZ_BKAJ01000017.1"/>
</dbReference>
<evidence type="ECO:0000313" key="2">
    <source>
        <dbReference type="EMBL" id="GEP53759.1"/>
    </source>
</evidence>
<evidence type="ECO:0000313" key="3">
    <source>
        <dbReference type="Proteomes" id="UP000321058"/>
    </source>
</evidence>
<evidence type="ECO:0000256" key="1">
    <source>
        <dbReference type="SAM" id="SignalP"/>
    </source>
</evidence>
<dbReference type="AlphaFoldDB" id="A0A512N445"/>
<proteinExistence type="predicted"/>
<dbReference type="Proteomes" id="UP000321058">
    <property type="component" value="Unassembled WGS sequence"/>
</dbReference>
<name>A0A512N445_9HYPH</name>
<comment type="caution">
    <text evidence="2">The sequence shown here is derived from an EMBL/GenBank/DDBJ whole genome shotgun (WGS) entry which is preliminary data.</text>
</comment>
<keyword evidence="3" id="KW-1185">Reference proteome</keyword>
<reference evidence="2 3" key="1">
    <citation type="submission" date="2019-07" db="EMBL/GenBank/DDBJ databases">
        <title>Whole genome shotgun sequence of Reyranella soli NBRC 108950.</title>
        <authorList>
            <person name="Hosoyama A."/>
            <person name="Uohara A."/>
            <person name="Ohji S."/>
            <person name="Ichikawa N."/>
        </authorList>
    </citation>
    <scope>NUCLEOTIDE SEQUENCE [LARGE SCALE GENOMIC DNA]</scope>
    <source>
        <strain evidence="2 3">NBRC 108950</strain>
    </source>
</reference>
<evidence type="ECO:0008006" key="4">
    <source>
        <dbReference type="Google" id="ProtNLM"/>
    </source>
</evidence>
<dbReference type="EMBL" id="BKAJ01000017">
    <property type="protein sequence ID" value="GEP53759.1"/>
    <property type="molecule type" value="Genomic_DNA"/>
</dbReference>
<protein>
    <recommendedName>
        <fullName evidence="4">DUF4136 domain-containing protein</fullName>
    </recommendedName>
</protein>
<accession>A0A512N445</accession>
<feature type="signal peptide" evidence="1">
    <location>
        <begin position="1"/>
        <end position="22"/>
    </location>
</feature>
<dbReference type="OrthoDB" id="7375502at2"/>
<keyword evidence="1" id="KW-0732">Signal</keyword>
<feature type="chain" id="PRO_5021804187" description="DUF4136 domain-containing protein" evidence="1">
    <location>
        <begin position="23"/>
        <end position="188"/>
    </location>
</feature>
<sequence>MKISKAIAAAVGFAFAPTIASAAVIGGTYYAPQYDWSEFFAVADHHDFHVVLAGNPFPGSDMGATARDLLPAMQAAKPRPALTFAYDVAAATDQPNYRLVLVFDPARDLGSREVCNGISRFEPGRPGRFYAYAVYCRNNVPMSETTAWTSASASNDPRIESLFRQLFMVVWPDSHAMRPQVGEGTNRR</sequence>
<organism evidence="2 3">
    <name type="scientific">Reyranella soli</name>
    <dbReference type="NCBI Taxonomy" id="1230389"/>
    <lineage>
        <taxon>Bacteria</taxon>
        <taxon>Pseudomonadati</taxon>
        <taxon>Pseudomonadota</taxon>
        <taxon>Alphaproteobacteria</taxon>
        <taxon>Hyphomicrobiales</taxon>
        <taxon>Reyranellaceae</taxon>
        <taxon>Reyranella</taxon>
    </lineage>
</organism>
<gene>
    <name evidence="2" type="ORF">RSO01_09250</name>
</gene>